<dbReference type="GO" id="GO:0010628">
    <property type="term" value="P:positive regulation of gene expression"/>
    <property type="evidence" value="ECO:0007669"/>
    <property type="project" value="TreeGrafter"/>
</dbReference>
<keyword evidence="4" id="KW-1185">Reference proteome</keyword>
<dbReference type="PROSITE" id="PS50004">
    <property type="entry name" value="C2"/>
    <property type="match status" value="1"/>
</dbReference>
<accession>A0AA38S3W9</accession>
<dbReference type="Pfam" id="PF00168">
    <property type="entry name" value="C2"/>
    <property type="match status" value="1"/>
</dbReference>
<dbReference type="InterPro" id="IPR000008">
    <property type="entry name" value="C2_dom"/>
</dbReference>
<feature type="region of interest" description="Disordered" evidence="1">
    <location>
        <begin position="424"/>
        <end position="459"/>
    </location>
</feature>
<sequence>MATDTAVADNHPNGDAVSQQPQQAEQPEQQHKDAAPHGQRPMTELKDKVTHQTQKIKDKKNPPGGFDDTPLPDAPPGYTVKFTFHKASNLPSADIHTHSSDPFLHATLTADIPRRHKEDPPLTFRTRTVRRSTDPEWEQEWVVANVPKTGFTLKCRIYDEDWPDTNDRLGNLTLNIPHVDENWEGFGPEGKVLEVKKRSGSKRAYLLKAATSALTRHVSMTPTLHIGIEVLGVSDPPHAVMCTVAPCYWFKHYSPMIGRLTGTKVNRDEESDAHGHKGDKHTKKYDFQANEIQLAGPVPPKLYHRYVEFRPIIGRMFASTGLRGKVLNMALHKQHNRVYNFDSSTEWGTFKPRSEEASLQFLKMAHFDEGGRIFTYVLTLDGLLRFTETGREFGIDLLSKHTMHSDVALYIACSGEFFIRRLAHPDASSDPEPGEPTHPDKDLPNGPPHQPPPADPRLYQLVIDNDSGTYRPDKSVLPDLREFLERNFPGLGVVTMDCGDKKLKKLKERQLEIKKAEGKSVNLVLNRSPSSSSFSSDDESRLGALESGHDADAPLKSKKERAWEAVEDPHRLKHLREFIGGGQSSHAAAHSKPQVDGEAGGPAPDDNGAKAG</sequence>
<evidence type="ECO:0000259" key="2">
    <source>
        <dbReference type="PROSITE" id="PS50004"/>
    </source>
</evidence>
<dbReference type="AlphaFoldDB" id="A0AA38S3W9"/>
<dbReference type="InterPro" id="IPR035892">
    <property type="entry name" value="C2_domain_sf"/>
</dbReference>
<dbReference type="PANTHER" id="PTHR47800:SF5">
    <property type="entry name" value="FER-1-LIKE PROTEIN 6"/>
    <property type="match status" value="1"/>
</dbReference>
<feature type="compositionally biased region" description="Low complexity" evidence="1">
    <location>
        <begin position="524"/>
        <end position="535"/>
    </location>
</feature>
<feature type="region of interest" description="Disordered" evidence="1">
    <location>
        <begin position="1"/>
        <end position="74"/>
    </location>
</feature>
<dbReference type="Gene3D" id="2.60.40.150">
    <property type="entry name" value="C2 domain"/>
    <property type="match status" value="1"/>
</dbReference>
<name>A0AA38S3W9_9PEZI</name>
<organism evidence="3 4">
    <name type="scientific">Coniochaeta hoffmannii</name>
    <dbReference type="NCBI Taxonomy" id="91930"/>
    <lineage>
        <taxon>Eukaryota</taxon>
        <taxon>Fungi</taxon>
        <taxon>Dikarya</taxon>
        <taxon>Ascomycota</taxon>
        <taxon>Pezizomycotina</taxon>
        <taxon>Sordariomycetes</taxon>
        <taxon>Sordariomycetidae</taxon>
        <taxon>Coniochaetales</taxon>
        <taxon>Coniochaetaceae</taxon>
        <taxon>Coniochaeta</taxon>
    </lineage>
</organism>
<feature type="domain" description="C2" evidence="2">
    <location>
        <begin position="62"/>
        <end position="190"/>
    </location>
</feature>
<dbReference type="SUPFAM" id="SSF49562">
    <property type="entry name" value="C2 domain (Calcium/lipid-binding domain, CaLB)"/>
    <property type="match status" value="1"/>
</dbReference>
<comment type="caution">
    <text evidence="3">The sequence shown here is derived from an EMBL/GenBank/DDBJ whole genome shotgun (WGS) entry which is preliminary data.</text>
</comment>
<reference evidence="3" key="1">
    <citation type="submission" date="2022-07" db="EMBL/GenBank/DDBJ databases">
        <title>Fungi with potential for degradation of polypropylene.</title>
        <authorList>
            <person name="Gostincar C."/>
        </authorList>
    </citation>
    <scope>NUCLEOTIDE SEQUENCE</scope>
    <source>
        <strain evidence="3">EXF-13287</strain>
    </source>
</reference>
<feature type="compositionally biased region" description="Basic and acidic residues" evidence="1">
    <location>
        <begin position="547"/>
        <end position="570"/>
    </location>
</feature>
<evidence type="ECO:0000313" key="3">
    <source>
        <dbReference type="EMBL" id="KAJ9148790.1"/>
    </source>
</evidence>
<protein>
    <submittedName>
        <fullName evidence="3">C2 domain-containing protein</fullName>
    </submittedName>
</protein>
<evidence type="ECO:0000313" key="4">
    <source>
        <dbReference type="Proteomes" id="UP001174691"/>
    </source>
</evidence>
<feature type="region of interest" description="Disordered" evidence="1">
    <location>
        <begin position="524"/>
        <end position="612"/>
    </location>
</feature>
<dbReference type="PANTHER" id="PTHR47800">
    <property type="entry name" value="C2 DOMAIN-CONTAINING PROTEIN"/>
    <property type="match status" value="1"/>
</dbReference>
<evidence type="ECO:0000256" key="1">
    <source>
        <dbReference type="SAM" id="MobiDB-lite"/>
    </source>
</evidence>
<dbReference type="Proteomes" id="UP001174691">
    <property type="component" value="Unassembled WGS sequence"/>
</dbReference>
<feature type="compositionally biased region" description="Basic and acidic residues" evidence="1">
    <location>
        <begin position="43"/>
        <end position="61"/>
    </location>
</feature>
<proteinExistence type="predicted"/>
<dbReference type="SMART" id="SM00239">
    <property type="entry name" value="C2"/>
    <property type="match status" value="1"/>
</dbReference>
<gene>
    <name evidence="3" type="ORF">NKR19_g5900</name>
</gene>
<dbReference type="EMBL" id="JANBVN010000085">
    <property type="protein sequence ID" value="KAJ9148790.1"/>
    <property type="molecule type" value="Genomic_DNA"/>
</dbReference>
<feature type="compositionally biased region" description="Pro residues" evidence="1">
    <location>
        <begin position="445"/>
        <end position="455"/>
    </location>
</feature>